<name>A0A7W6MKK9_9HYPH</name>
<comment type="caution">
    <text evidence="4">The sequence shown here is derived from an EMBL/GenBank/DDBJ whole genome shotgun (WGS) entry which is preliminary data.</text>
</comment>
<dbReference type="InterPro" id="IPR006140">
    <property type="entry name" value="D-isomer_DH_NAD-bd"/>
</dbReference>
<dbReference type="PANTHER" id="PTHR43333:SF1">
    <property type="entry name" value="D-ISOMER SPECIFIC 2-HYDROXYACID DEHYDROGENASE NAD-BINDING DOMAIN-CONTAINING PROTEIN"/>
    <property type="match status" value="1"/>
</dbReference>
<dbReference type="GO" id="GO:0051287">
    <property type="term" value="F:NAD binding"/>
    <property type="evidence" value="ECO:0007669"/>
    <property type="project" value="InterPro"/>
</dbReference>
<dbReference type="RefSeq" id="WP_183200606.1">
    <property type="nucleotide sequence ID" value="NZ_JACIEK010000007.1"/>
</dbReference>
<keyword evidence="2" id="KW-0520">NAD</keyword>
<dbReference type="AlphaFoldDB" id="A0A7W6MKK9"/>
<dbReference type="SUPFAM" id="SSF51735">
    <property type="entry name" value="NAD(P)-binding Rossmann-fold domains"/>
    <property type="match status" value="1"/>
</dbReference>
<dbReference type="CDD" id="cd05300">
    <property type="entry name" value="2-Hacid_dh_1"/>
    <property type="match status" value="1"/>
</dbReference>
<gene>
    <name evidence="4" type="ORF">GGR04_002915</name>
</gene>
<proteinExistence type="predicted"/>
<protein>
    <submittedName>
        <fullName evidence="4">Phosphoglycerate dehydrogenase-like enzyme</fullName>
    </submittedName>
</protein>
<dbReference type="EMBL" id="JACIEK010000007">
    <property type="protein sequence ID" value="MBB3999060.1"/>
    <property type="molecule type" value="Genomic_DNA"/>
</dbReference>
<dbReference type="PANTHER" id="PTHR43333">
    <property type="entry name" value="2-HACID_DH_C DOMAIN-CONTAINING PROTEIN"/>
    <property type="match status" value="1"/>
</dbReference>
<dbReference type="Pfam" id="PF02826">
    <property type="entry name" value="2-Hacid_dh_C"/>
    <property type="match status" value="1"/>
</dbReference>
<keyword evidence="5" id="KW-1185">Reference proteome</keyword>
<dbReference type="InterPro" id="IPR036291">
    <property type="entry name" value="NAD(P)-bd_dom_sf"/>
</dbReference>
<evidence type="ECO:0000256" key="1">
    <source>
        <dbReference type="ARBA" id="ARBA00023002"/>
    </source>
</evidence>
<reference evidence="4 5" key="1">
    <citation type="submission" date="2020-08" db="EMBL/GenBank/DDBJ databases">
        <title>Genomic Encyclopedia of Type Strains, Phase IV (KMG-IV): sequencing the most valuable type-strain genomes for metagenomic binning, comparative biology and taxonomic classification.</title>
        <authorList>
            <person name="Goeker M."/>
        </authorList>
    </citation>
    <scope>NUCLEOTIDE SEQUENCE [LARGE SCALE GENOMIC DNA]</scope>
    <source>
        <strain evidence="4 5">DSM 102238</strain>
    </source>
</reference>
<evidence type="ECO:0000313" key="4">
    <source>
        <dbReference type="EMBL" id="MBB3999060.1"/>
    </source>
</evidence>
<evidence type="ECO:0000259" key="3">
    <source>
        <dbReference type="Pfam" id="PF02826"/>
    </source>
</evidence>
<feature type="domain" description="D-isomer specific 2-hydroxyacid dehydrogenase NAD-binding" evidence="3">
    <location>
        <begin position="113"/>
        <end position="284"/>
    </location>
</feature>
<organism evidence="4 5">
    <name type="scientific">Aureimonas pseudogalii</name>
    <dbReference type="NCBI Taxonomy" id="1744844"/>
    <lineage>
        <taxon>Bacteria</taxon>
        <taxon>Pseudomonadati</taxon>
        <taxon>Pseudomonadota</taxon>
        <taxon>Alphaproteobacteria</taxon>
        <taxon>Hyphomicrobiales</taxon>
        <taxon>Aurantimonadaceae</taxon>
        <taxon>Aureimonas</taxon>
    </lineage>
</organism>
<sequence length="322" mass="33729">MHIHIEHDSDALQLSATRLRERLVAAGIATDGLTVTENGTPTAMASAIAGAEIVFACRKLNIAAAKAAAPALDWVQVVSAGVEALLPTLPADVTLTNASGVHGDKGGEFVLTAALMLNYAIPQFVADQAARQWQPLFGGPIAGKTAVILGVGGIGKAAAAALRSRGVKVIGVTRSGSSDAKLDDSIAIDQIDAVLRQADMLISTLPLTSETEGLIDRKRLESLPKGAGVIVVGRAKVVDYAAMAGLLRAGHLGGAVLDVYPVEPLPETDPLWACPRLIMTPHCSIDDHDGYVERCLDIFVENLRRRIAGEPLTNVVDRTLGY</sequence>
<dbReference type="GO" id="GO:0016491">
    <property type="term" value="F:oxidoreductase activity"/>
    <property type="evidence" value="ECO:0007669"/>
    <property type="project" value="UniProtKB-KW"/>
</dbReference>
<dbReference type="Gene3D" id="3.40.50.720">
    <property type="entry name" value="NAD(P)-binding Rossmann-like Domain"/>
    <property type="match status" value="2"/>
</dbReference>
<evidence type="ECO:0000313" key="5">
    <source>
        <dbReference type="Proteomes" id="UP000542776"/>
    </source>
</evidence>
<keyword evidence="1" id="KW-0560">Oxidoreductase</keyword>
<dbReference type="Proteomes" id="UP000542776">
    <property type="component" value="Unassembled WGS sequence"/>
</dbReference>
<evidence type="ECO:0000256" key="2">
    <source>
        <dbReference type="ARBA" id="ARBA00023027"/>
    </source>
</evidence>
<accession>A0A7W6MKK9</accession>